<accession>A0ABU5ZJW2</accession>
<proteinExistence type="predicted"/>
<dbReference type="InterPro" id="IPR020144">
    <property type="entry name" value="SpoVAB"/>
</dbReference>
<reference evidence="2" key="1">
    <citation type="submission" date="2023-12" db="EMBL/GenBank/DDBJ databases">
        <title>Fervidustalea candida gen. nov., sp. nov., a novel member of the family Paenibacillaceae isolated from a geothermal area.</title>
        <authorList>
            <person name="Li W.-J."/>
            <person name="Jiao J.-Y."/>
            <person name="Chen Y."/>
        </authorList>
    </citation>
    <scope>NUCLEOTIDE SEQUENCE</scope>
    <source>
        <strain evidence="2">SYSU GA230002</strain>
    </source>
</reference>
<feature type="transmembrane region" description="Helical" evidence="1">
    <location>
        <begin position="6"/>
        <end position="32"/>
    </location>
</feature>
<dbReference type="EMBL" id="JAYJLD010000022">
    <property type="protein sequence ID" value="MEB3102764.1"/>
    <property type="molecule type" value="Genomic_DNA"/>
</dbReference>
<name>A0ABU5ZJW2_9BACL</name>
<feature type="transmembrane region" description="Helical" evidence="1">
    <location>
        <begin position="80"/>
        <end position="104"/>
    </location>
</feature>
<keyword evidence="3" id="KW-1185">Reference proteome</keyword>
<evidence type="ECO:0000256" key="1">
    <source>
        <dbReference type="SAM" id="Phobius"/>
    </source>
</evidence>
<keyword evidence="1" id="KW-0472">Membrane</keyword>
<dbReference type="Pfam" id="PF13782">
    <property type="entry name" value="SpoVAB"/>
    <property type="match status" value="1"/>
</dbReference>
<keyword evidence="1" id="KW-0812">Transmembrane</keyword>
<organism evidence="2 3">
    <name type="scientific">Ferviditalea candida</name>
    <dbReference type="NCBI Taxonomy" id="3108399"/>
    <lineage>
        <taxon>Bacteria</taxon>
        <taxon>Bacillati</taxon>
        <taxon>Bacillota</taxon>
        <taxon>Bacilli</taxon>
        <taxon>Bacillales</taxon>
        <taxon>Paenibacillaceae</taxon>
        <taxon>Ferviditalea</taxon>
    </lineage>
</organism>
<sequence>MSGLLPGGAVVIIGLAWGVAVGSGLVAFLAVLGVIPRLAQITRSTMNVRMYEAAVIVGAVFWTVVDLFDIRFAFSPVGTALIGLLAGVFVGMLAAALTEVLNVLPIMAKRLHIDDYVIWLVMAMVIGKVLGSLFDWLVFHSLILSVGVRS</sequence>
<feature type="transmembrane region" description="Helical" evidence="1">
    <location>
        <begin position="53"/>
        <end position="74"/>
    </location>
</feature>
<dbReference type="Proteomes" id="UP001310386">
    <property type="component" value="Unassembled WGS sequence"/>
</dbReference>
<comment type="caution">
    <text evidence="2">The sequence shown here is derived from an EMBL/GenBank/DDBJ whole genome shotgun (WGS) entry which is preliminary data.</text>
</comment>
<keyword evidence="1" id="KW-1133">Transmembrane helix</keyword>
<evidence type="ECO:0000313" key="3">
    <source>
        <dbReference type="Proteomes" id="UP001310386"/>
    </source>
</evidence>
<dbReference type="RefSeq" id="WP_371754886.1">
    <property type="nucleotide sequence ID" value="NZ_JAYJLD010000022.1"/>
</dbReference>
<feature type="transmembrane region" description="Helical" evidence="1">
    <location>
        <begin position="116"/>
        <end position="139"/>
    </location>
</feature>
<protein>
    <submittedName>
        <fullName evidence="2">Stage V sporulation protein AB</fullName>
    </submittedName>
</protein>
<gene>
    <name evidence="2" type="ORF">VF724_13930</name>
</gene>
<evidence type="ECO:0000313" key="2">
    <source>
        <dbReference type="EMBL" id="MEB3102764.1"/>
    </source>
</evidence>